<keyword evidence="3 8" id="KW-0812">Transmembrane</keyword>
<dbReference type="InterPro" id="IPR036259">
    <property type="entry name" value="MFS_trans_sf"/>
</dbReference>
<name>A0A1Y2BFN3_9TREE</name>
<feature type="transmembrane region" description="Helical" evidence="8">
    <location>
        <begin position="338"/>
        <end position="357"/>
    </location>
</feature>
<evidence type="ECO:0000313" key="9">
    <source>
        <dbReference type="EMBL" id="ORY32895.1"/>
    </source>
</evidence>
<dbReference type="PANTHER" id="PTHR43791">
    <property type="entry name" value="PERMEASE-RELATED"/>
    <property type="match status" value="1"/>
</dbReference>
<keyword evidence="4 8" id="KW-1133">Transmembrane helix</keyword>
<feature type="transmembrane region" description="Helical" evidence="8">
    <location>
        <begin position="364"/>
        <end position="386"/>
    </location>
</feature>
<accession>A0A1Y2BFN3</accession>
<feature type="region of interest" description="Disordered" evidence="7">
    <location>
        <begin position="489"/>
        <end position="514"/>
    </location>
</feature>
<feature type="transmembrane region" description="Helical" evidence="8">
    <location>
        <begin position="423"/>
        <end position="440"/>
    </location>
</feature>
<comment type="subcellular location">
    <subcellularLocation>
        <location evidence="1">Membrane</location>
        <topology evidence="1">Multi-pass membrane protein</topology>
    </subcellularLocation>
</comment>
<organism evidence="9 10">
    <name type="scientific">Naematelia encephala</name>
    <dbReference type="NCBI Taxonomy" id="71784"/>
    <lineage>
        <taxon>Eukaryota</taxon>
        <taxon>Fungi</taxon>
        <taxon>Dikarya</taxon>
        <taxon>Basidiomycota</taxon>
        <taxon>Agaricomycotina</taxon>
        <taxon>Tremellomycetes</taxon>
        <taxon>Tremellales</taxon>
        <taxon>Naemateliaceae</taxon>
        <taxon>Naematelia</taxon>
    </lineage>
</organism>
<feature type="transmembrane region" description="Helical" evidence="8">
    <location>
        <begin position="392"/>
        <end position="411"/>
    </location>
</feature>
<dbReference type="OrthoDB" id="3639251at2759"/>
<feature type="transmembrane region" description="Helical" evidence="8">
    <location>
        <begin position="229"/>
        <end position="251"/>
    </location>
</feature>
<keyword evidence="10" id="KW-1185">Reference proteome</keyword>
<reference evidence="9 10" key="1">
    <citation type="submission" date="2016-07" db="EMBL/GenBank/DDBJ databases">
        <title>Pervasive Adenine N6-methylation of Active Genes in Fungi.</title>
        <authorList>
            <consortium name="DOE Joint Genome Institute"/>
            <person name="Mondo S.J."/>
            <person name="Dannebaum R.O."/>
            <person name="Kuo R.C."/>
            <person name="Labutti K."/>
            <person name="Haridas S."/>
            <person name="Kuo A."/>
            <person name="Salamov A."/>
            <person name="Ahrendt S.R."/>
            <person name="Lipzen A."/>
            <person name="Sullivan W."/>
            <person name="Andreopoulos W.B."/>
            <person name="Clum A."/>
            <person name="Lindquist E."/>
            <person name="Daum C."/>
            <person name="Ramamoorthy G.K."/>
            <person name="Gryganskyi A."/>
            <person name="Culley D."/>
            <person name="Magnuson J.K."/>
            <person name="James T.Y."/>
            <person name="O'Malley M.A."/>
            <person name="Stajich J.E."/>
            <person name="Spatafora J.W."/>
            <person name="Visel A."/>
            <person name="Grigoriev I.V."/>
        </authorList>
    </citation>
    <scope>NUCLEOTIDE SEQUENCE [LARGE SCALE GENOMIC DNA]</scope>
    <source>
        <strain evidence="9 10">68-887.2</strain>
    </source>
</reference>
<dbReference type="GO" id="GO:0016020">
    <property type="term" value="C:membrane"/>
    <property type="evidence" value="ECO:0007669"/>
    <property type="project" value="UniProtKB-SubCell"/>
</dbReference>
<feature type="transmembrane region" description="Helical" evidence="8">
    <location>
        <begin position="195"/>
        <end position="217"/>
    </location>
</feature>
<proteinExistence type="inferred from homology"/>
<feature type="transmembrane region" description="Helical" evidence="8">
    <location>
        <begin position="460"/>
        <end position="477"/>
    </location>
</feature>
<evidence type="ECO:0000256" key="3">
    <source>
        <dbReference type="ARBA" id="ARBA00022692"/>
    </source>
</evidence>
<evidence type="ECO:0000256" key="7">
    <source>
        <dbReference type="SAM" id="MobiDB-lite"/>
    </source>
</evidence>
<dbReference type="InterPro" id="IPR011701">
    <property type="entry name" value="MFS"/>
</dbReference>
<dbReference type="SUPFAM" id="SSF103473">
    <property type="entry name" value="MFS general substrate transporter"/>
    <property type="match status" value="1"/>
</dbReference>
<gene>
    <name evidence="9" type="ORF">BCR39DRAFT_522322</name>
</gene>
<protein>
    <submittedName>
        <fullName evidence="9">Pantothenate transporter liz1</fullName>
    </submittedName>
</protein>
<keyword evidence="2" id="KW-0813">Transport</keyword>
<dbReference type="EMBL" id="MCFC01000008">
    <property type="protein sequence ID" value="ORY32895.1"/>
    <property type="molecule type" value="Genomic_DNA"/>
</dbReference>
<comment type="similarity">
    <text evidence="6">Belongs to the major facilitator superfamily. Allantoate permease family.</text>
</comment>
<feature type="transmembrane region" description="Helical" evidence="8">
    <location>
        <begin position="160"/>
        <end position="183"/>
    </location>
</feature>
<evidence type="ECO:0000256" key="8">
    <source>
        <dbReference type="SAM" id="Phobius"/>
    </source>
</evidence>
<evidence type="ECO:0000256" key="6">
    <source>
        <dbReference type="ARBA" id="ARBA00037968"/>
    </source>
</evidence>
<sequence length="514" mass="58121">MSVEPAPSALPQEALAYVSAVDATPSSTPEAKKSTKGWWQKFVSVVWDPDYYEKSDAERKLVSKIDCGILTCVAFGYLMKYIDQTNLNNAYVSGMKTDLKFKGNEYTYLTVMYNAVYCIMQVPANLLVLKVRPSYVLAGCELGWMCFTFAQAGAQTVNQLYAFRFFIALFEAPFQPASILLMGSWYNKNELGKRVAIWMISGTAGQAFSGFMQAAIYKTLEGAGGLPGWRWLYIICGLMTLPCGLAILFFLPDYPSNTKVWYLTEEEKEMAKARCALAGTKPATGIINRQTFLRFAKGWHFWVLLPTYVVYAWGVQSYNYFNTYLLLSGYSVSNRNVLPSLAYVIGIPVQFLWGFLSDRFQSRFAFTFGPVLWGLVPTGILCFYAPSKSVRLFAFMVAETYFVTPVYFTWVNELCRGDAEERAFMIGAANCLFYAVNAWLPTLVFLQTQGPRWKKGFPTLFAGCILSCFAFVLIRYLERRDRNKASIMEEEPEVRAQAEETLAASEGDEKEYKI</sequence>
<evidence type="ECO:0000313" key="10">
    <source>
        <dbReference type="Proteomes" id="UP000193986"/>
    </source>
</evidence>
<keyword evidence="5 8" id="KW-0472">Membrane</keyword>
<evidence type="ECO:0000256" key="1">
    <source>
        <dbReference type="ARBA" id="ARBA00004141"/>
    </source>
</evidence>
<evidence type="ECO:0000256" key="5">
    <source>
        <dbReference type="ARBA" id="ARBA00023136"/>
    </source>
</evidence>
<feature type="transmembrane region" description="Helical" evidence="8">
    <location>
        <begin position="299"/>
        <end position="318"/>
    </location>
</feature>
<dbReference type="InParanoid" id="A0A1Y2BFN3"/>
<dbReference type="Pfam" id="PF07690">
    <property type="entry name" value="MFS_1"/>
    <property type="match status" value="1"/>
</dbReference>
<dbReference type="Gene3D" id="1.20.1250.20">
    <property type="entry name" value="MFS general substrate transporter like domains"/>
    <property type="match status" value="2"/>
</dbReference>
<evidence type="ECO:0000256" key="4">
    <source>
        <dbReference type="ARBA" id="ARBA00022989"/>
    </source>
</evidence>
<evidence type="ECO:0000256" key="2">
    <source>
        <dbReference type="ARBA" id="ARBA00022448"/>
    </source>
</evidence>
<dbReference type="AlphaFoldDB" id="A0A1Y2BFN3"/>
<dbReference type="GO" id="GO:0022857">
    <property type="term" value="F:transmembrane transporter activity"/>
    <property type="evidence" value="ECO:0007669"/>
    <property type="project" value="InterPro"/>
</dbReference>
<dbReference type="Proteomes" id="UP000193986">
    <property type="component" value="Unassembled WGS sequence"/>
</dbReference>
<feature type="transmembrane region" description="Helical" evidence="8">
    <location>
        <begin position="106"/>
        <end position="128"/>
    </location>
</feature>
<dbReference type="FunFam" id="1.20.1250.20:FF:000065">
    <property type="entry name" value="Putative MFS pantothenate transporter"/>
    <property type="match status" value="1"/>
</dbReference>
<feature type="transmembrane region" description="Helical" evidence="8">
    <location>
        <begin position="135"/>
        <end position="154"/>
    </location>
</feature>
<dbReference type="PANTHER" id="PTHR43791:SF39">
    <property type="entry name" value="TRANSPORTER LIZ1_SEO1, PUTATIVE (AFU_ORTHOLOGUE AFUA_3G00980)-RELATED"/>
    <property type="match status" value="1"/>
</dbReference>
<comment type="caution">
    <text evidence="9">The sequence shown here is derived from an EMBL/GenBank/DDBJ whole genome shotgun (WGS) entry which is preliminary data.</text>
</comment>